<accession>A0ACB0M5P3</accession>
<evidence type="ECO:0000313" key="1">
    <source>
        <dbReference type="EMBL" id="CAJ2676616.1"/>
    </source>
</evidence>
<gene>
    <name evidence="1" type="ORF">MILVUS5_LOCUS39316</name>
</gene>
<comment type="caution">
    <text evidence="1">The sequence shown here is derived from an EMBL/GenBank/DDBJ whole genome shotgun (WGS) entry which is preliminary data.</text>
</comment>
<organism evidence="1 2">
    <name type="scientific">Trifolium pratense</name>
    <name type="common">Red clover</name>
    <dbReference type="NCBI Taxonomy" id="57577"/>
    <lineage>
        <taxon>Eukaryota</taxon>
        <taxon>Viridiplantae</taxon>
        <taxon>Streptophyta</taxon>
        <taxon>Embryophyta</taxon>
        <taxon>Tracheophyta</taxon>
        <taxon>Spermatophyta</taxon>
        <taxon>Magnoliopsida</taxon>
        <taxon>eudicotyledons</taxon>
        <taxon>Gunneridae</taxon>
        <taxon>Pentapetalae</taxon>
        <taxon>rosids</taxon>
        <taxon>fabids</taxon>
        <taxon>Fabales</taxon>
        <taxon>Fabaceae</taxon>
        <taxon>Papilionoideae</taxon>
        <taxon>50 kb inversion clade</taxon>
        <taxon>NPAAA clade</taxon>
        <taxon>Hologalegina</taxon>
        <taxon>IRL clade</taxon>
        <taxon>Trifolieae</taxon>
        <taxon>Trifolium</taxon>
    </lineage>
</organism>
<dbReference type="Proteomes" id="UP001177021">
    <property type="component" value="Unassembled WGS sequence"/>
</dbReference>
<protein>
    <submittedName>
        <fullName evidence="1">Uncharacterized protein</fullName>
    </submittedName>
</protein>
<evidence type="ECO:0000313" key="2">
    <source>
        <dbReference type="Proteomes" id="UP001177021"/>
    </source>
</evidence>
<proteinExistence type="predicted"/>
<dbReference type="EMBL" id="CASHSV030000823">
    <property type="protein sequence ID" value="CAJ2676616.1"/>
    <property type="molecule type" value="Genomic_DNA"/>
</dbReference>
<reference evidence="1" key="1">
    <citation type="submission" date="2023-10" db="EMBL/GenBank/DDBJ databases">
        <authorList>
            <person name="Rodriguez Cubillos JULIANA M."/>
            <person name="De Vega J."/>
        </authorList>
    </citation>
    <scope>NUCLEOTIDE SEQUENCE</scope>
</reference>
<sequence length="215" mass="24691">MTIDASTTMYMDQLVTQCNVKKPMWFDAFLKENFFESCSTHPLRKNELKKYCINCNMLICQHCVSFGLHRYHEILKVHRHLCKEVVPLRAIKKHFDCSLIQIYKRHGQAVISLNPVKLNELGLDAAESCQVCNRRLNVPDLYRYCSITCKVESVSKKSKLENPVSTTPVESSSVPSIQSPPPPPPRRPQGTLEGVSEFSFRKRKRKGIPQRAPLF</sequence>
<name>A0ACB0M5P3_TRIPR</name>
<keyword evidence="2" id="KW-1185">Reference proteome</keyword>